<sequence length="67" mass="7835">MLVLYVVLDRIMVSKGLYKEQSLSNIIYELKKLKVAETNNGKKFLREISNTQKTIYKEFDVPLPEIT</sequence>
<dbReference type="AlphaFoldDB" id="A0A2J6WFU6"/>
<dbReference type="EMBL" id="PNIL01000008">
    <property type="protein sequence ID" value="PMP68723.1"/>
    <property type="molecule type" value="Genomic_DNA"/>
</dbReference>
<dbReference type="Proteomes" id="UP000237040">
    <property type="component" value="Unassembled WGS sequence"/>
</dbReference>
<organism evidence="1 2">
    <name type="scientific">Caldisericum exile</name>
    <dbReference type="NCBI Taxonomy" id="693075"/>
    <lineage>
        <taxon>Bacteria</taxon>
        <taxon>Pseudomonadati</taxon>
        <taxon>Caldisericota/Cryosericota group</taxon>
        <taxon>Caldisericota</taxon>
        <taxon>Caldisericia</taxon>
        <taxon>Caldisericales</taxon>
        <taxon>Caldisericaceae</taxon>
        <taxon>Caldisericum</taxon>
    </lineage>
</organism>
<reference evidence="1 2" key="1">
    <citation type="submission" date="2018-01" db="EMBL/GenBank/DDBJ databases">
        <title>Metagenomic assembled genomes from two thermal pools in the Uzon Caldera, Kamchatka, Russia.</title>
        <authorList>
            <person name="Wilkins L."/>
            <person name="Ettinger C."/>
        </authorList>
    </citation>
    <scope>NUCLEOTIDE SEQUENCE [LARGE SCALE GENOMIC DNA]</scope>
    <source>
        <strain evidence="1">ZAV-07</strain>
    </source>
</reference>
<evidence type="ECO:0000313" key="2">
    <source>
        <dbReference type="Proteomes" id="UP000237040"/>
    </source>
</evidence>
<gene>
    <name evidence="1" type="ORF">C0189_00655</name>
</gene>
<protein>
    <submittedName>
        <fullName evidence="1">Uncharacterized protein</fullName>
    </submittedName>
</protein>
<proteinExistence type="predicted"/>
<accession>A0A2J6WFU6</accession>
<comment type="caution">
    <text evidence="1">The sequence shown here is derived from an EMBL/GenBank/DDBJ whole genome shotgun (WGS) entry which is preliminary data.</text>
</comment>
<name>A0A2J6WFU6_9BACT</name>
<evidence type="ECO:0000313" key="1">
    <source>
        <dbReference type="EMBL" id="PMP68723.1"/>
    </source>
</evidence>